<evidence type="ECO:0000313" key="4">
    <source>
        <dbReference type="Proteomes" id="UP000807469"/>
    </source>
</evidence>
<dbReference type="PANTHER" id="PTHR31836">
    <property type="match status" value="1"/>
</dbReference>
<evidence type="ECO:0000256" key="2">
    <source>
        <dbReference type="SAM" id="SignalP"/>
    </source>
</evidence>
<feature type="chain" id="PRO_5040176742" description="RlpA-like protein double-psi beta-barrel domain-containing protein" evidence="2">
    <location>
        <begin position="18"/>
        <end position="111"/>
    </location>
</feature>
<reference evidence="3" key="1">
    <citation type="submission" date="2020-11" db="EMBL/GenBank/DDBJ databases">
        <authorList>
            <consortium name="DOE Joint Genome Institute"/>
            <person name="Ahrendt S."/>
            <person name="Riley R."/>
            <person name="Andreopoulos W."/>
            <person name="Labutti K."/>
            <person name="Pangilinan J."/>
            <person name="Ruiz-Duenas F.J."/>
            <person name="Barrasa J.M."/>
            <person name="Sanchez-Garcia M."/>
            <person name="Camarero S."/>
            <person name="Miyauchi S."/>
            <person name="Serrano A."/>
            <person name="Linde D."/>
            <person name="Babiker R."/>
            <person name="Drula E."/>
            <person name="Ayuso-Fernandez I."/>
            <person name="Pacheco R."/>
            <person name="Padilla G."/>
            <person name="Ferreira P."/>
            <person name="Barriuso J."/>
            <person name="Kellner H."/>
            <person name="Castanera R."/>
            <person name="Alfaro M."/>
            <person name="Ramirez L."/>
            <person name="Pisabarro A.G."/>
            <person name="Kuo A."/>
            <person name="Tritt A."/>
            <person name="Lipzen A."/>
            <person name="He G."/>
            <person name="Yan M."/>
            <person name="Ng V."/>
            <person name="Cullen D."/>
            <person name="Martin F."/>
            <person name="Rosso M.-N."/>
            <person name="Henrissat B."/>
            <person name="Hibbett D."/>
            <person name="Martinez A.T."/>
            <person name="Grigoriev I.V."/>
        </authorList>
    </citation>
    <scope>NUCLEOTIDE SEQUENCE</scope>
    <source>
        <strain evidence="3">CIRM-BRFM 674</strain>
    </source>
</reference>
<dbReference type="EMBL" id="MU155172">
    <property type="protein sequence ID" value="KAF9481938.1"/>
    <property type="molecule type" value="Genomic_DNA"/>
</dbReference>
<sequence>MKLAIFVSSLFLTSVTAFSGRGTFYSPGTQVGVCGQFIADSDFAVALNTEQFTSSLCGSSITITSGGKTATAVIKDSCPICGTNNLDMTEGLFEFFAPLSTGLIPITWDFV</sequence>
<dbReference type="SUPFAM" id="SSF50685">
    <property type="entry name" value="Barwin-like endoglucanases"/>
    <property type="match status" value="1"/>
</dbReference>
<dbReference type="Proteomes" id="UP000807469">
    <property type="component" value="Unassembled WGS sequence"/>
</dbReference>
<dbReference type="PANTHER" id="PTHR31836:SF28">
    <property type="entry name" value="SRCR DOMAIN-CONTAINING PROTEIN-RELATED"/>
    <property type="match status" value="1"/>
</dbReference>
<dbReference type="InterPro" id="IPR036908">
    <property type="entry name" value="RlpA-like_sf"/>
</dbReference>
<organism evidence="3 4">
    <name type="scientific">Pholiota conissans</name>
    <dbReference type="NCBI Taxonomy" id="109636"/>
    <lineage>
        <taxon>Eukaryota</taxon>
        <taxon>Fungi</taxon>
        <taxon>Dikarya</taxon>
        <taxon>Basidiomycota</taxon>
        <taxon>Agaricomycotina</taxon>
        <taxon>Agaricomycetes</taxon>
        <taxon>Agaricomycetidae</taxon>
        <taxon>Agaricales</taxon>
        <taxon>Agaricineae</taxon>
        <taxon>Strophariaceae</taxon>
        <taxon>Pholiota</taxon>
    </lineage>
</organism>
<feature type="signal peptide" evidence="2">
    <location>
        <begin position="1"/>
        <end position="17"/>
    </location>
</feature>
<evidence type="ECO:0000313" key="3">
    <source>
        <dbReference type="EMBL" id="KAF9481938.1"/>
    </source>
</evidence>
<comment type="caution">
    <text evidence="3">The sequence shown here is derived from an EMBL/GenBank/DDBJ whole genome shotgun (WGS) entry which is preliminary data.</text>
</comment>
<dbReference type="Gene3D" id="2.40.40.10">
    <property type="entry name" value="RlpA-like domain"/>
    <property type="match status" value="1"/>
</dbReference>
<dbReference type="OrthoDB" id="623670at2759"/>
<gene>
    <name evidence="3" type="ORF">BDN70DRAFT_854261</name>
</gene>
<dbReference type="InterPro" id="IPR051477">
    <property type="entry name" value="Expansin_CellWall"/>
</dbReference>
<keyword evidence="1 2" id="KW-0732">Signal</keyword>
<protein>
    <recommendedName>
        <fullName evidence="5">RlpA-like protein double-psi beta-barrel domain-containing protein</fullName>
    </recommendedName>
</protein>
<keyword evidence="4" id="KW-1185">Reference proteome</keyword>
<name>A0A9P5Z5S5_9AGAR</name>
<dbReference type="CDD" id="cd22191">
    <property type="entry name" value="DPBB_RlpA_EXP_N-like"/>
    <property type="match status" value="1"/>
</dbReference>
<proteinExistence type="predicted"/>
<accession>A0A9P5Z5S5</accession>
<evidence type="ECO:0008006" key="5">
    <source>
        <dbReference type="Google" id="ProtNLM"/>
    </source>
</evidence>
<evidence type="ECO:0000256" key="1">
    <source>
        <dbReference type="ARBA" id="ARBA00022729"/>
    </source>
</evidence>
<dbReference type="AlphaFoldDB" id="A0A9P5Z5S5"/>